<dbReference type="RefSeq" id="WP_126398663.1">
    <property type="nucleotide sequence ID" value="NZ_AP018907.1"/>
</dbReference>
<dbReference type="EMBL" id="AP018907">
    <property type="protein sequence ID" value="BBF92638.1"/>
    <property type="molecule type" value="Genomic_DNA"/>
</dbReference>
<evidence type="ECO:0000313" key="1">
    <source>
        <dbReference type="EMBL" id="BBF92638.1"/>
    </source>
</evidence>
<proteinExistence type="predicted"/>
<gene>
    <name evidence="1" type="ORF">BLTE_13230</name>
</gene>
<dbReference type="OrthoDB" id="5438497at2"/>
<dbReference type="AlphaFoldDB" id="A0A348FZA5"/>
<reference evidence="1 2" key="1">
    <citation type="submission" date="2018-08" db="EMBL/GenBank/DDBJ databases">
        <title>Complete genome sequencing of Blastochloris tepida GI.</title>
        <authorList>
            <person name="Tsukatani Y."/>
            <person name="Mori H."/>
        </authorList>
    </citation>
    <scope>NUCLEOTIDE SEQUENCE [LARGE SCALE GENOMIC DNA]</scope>
    <source>
        <strain evidence="1 2">GI</strain>
    </source>
</reference>
<evidence type="ECO:0000313" key="2">
    <source>
        <dbReference type="Proteomes" id="UP000266934"/>
    </source>
</evidence>
<accession>A0A348FZA5</accession>
<sequence>MTIQKEVTVQTNFAAGQIDIWALRNDALKIRASGLRSALNARSTAAGAIETRPGREMLFAGELRVDDIRVPSGAVFRLAFSDGKLTIRNADGLLVQTFSSMPWAGATASDVREIEWARIGYQIVIVYRGNRPKLVTFNNDGSSWSCEDFAFDTRRNGALQQPYYRHAARGVTMTPSAYSGAGITVTFSSSGVLTAAHVGARLRYLDSELVVTAVAPGGGSATANITELLARTYNVTVASGAGYAIGDTVEGLTSSVRGQVAAVSGNVVTVVAEDWTGFTVGEKLAGPNASSAISAVATAASPAATTEWDEEMMGAVHGWPASVSVDGGRLIFCRFRDVPNAIAWSALQQPKDFYVGAESTDAILETMPGEARVIHVLGGMDQFVLTDTSCYYIPVSADNPIRPGSIEFRLIDVIGSSLVQPQSTAEGVVFVDANSTRVYGLIATGVTARPYMLADLSEHHTLIIKTPVALSVTSGRDQHPERYIYVVNADGTMAVGRYIRGEDFVGWFPWSGSGRAVWVSARVAGATVVASYDIAGATRYACETVSSDSYLDGEMPAFEAAPALDAQRPVGFGPLWFYAGAAVVVRRGALDLGERDVDATGNLVVLPQDEFSGDEVAGRRFTMDVEPFIHRSGEGQSVKQRMRRHKLARVQWTIRGNQNVELDGQIFPAHRDSDDHTVEAPTSIRSLRRRMIGRDFDPRTSLRQPLAGRVAILEFTAEITV</sequence>
<protein>
    <submittedName>
        <fullName evidence="1">Uncharacterized protein</fullName>
    </submittedName>
</protein>
<dbReference type="Proteomes" id="UP000266934">
    <property type="component" value="Chromosome"/>
</dbReference>
<organism evidence="1 2">
    <name type="scientific">Blastochloris tepida</name>
    <dbReference type="NCBI Taxonomy" id="2233851"/>
    <lineage>
        <taxon>Bacteria</taxon>
        <taxon>Pseudomonadati</taxon>
        <taxon>Pseudomonadota</taxon>
        <taxon>Alphaproteobacteria</taxon>
        <taxon>Hyphomicrobiales</taxon>
        <taxon>Blastochloridaceae</taxon>
        <taxon>Blastochloris</taxon>
    </lineage>
</organism>
<keyword evidence="2" id="KW-1185">Reference proteome</keyword>
<dbReference type="KEGG" id="blag:BLTE_13230"/>
<name>A0A348FZA5_9HYPH</name>